<keyword evidence="3" id="KW-0813">Transport</keyword>
<dbReference type="AlphaFoldDB" id="A0A9P1CS86"/>
<dbReference type="OrthoDB" id="3364892at2759"/>
<keyword evidence="7" id="KW-0496">Mitochondrion</keyword>
<dbReference type="EMBL" id="CAMXCT020002223">
    <property type="protein sequence ID" value="CAL1149925.1"/>
    <property type="molecule type" value="Genomic_DNA"/>
</dbReference>
<dbReference type="InterPro" id="IPR011992">
    <property type="entry name" value="EF-hand-dom_pair"/>
</dbReference>
<organism evidence="9">
    <name type="scientific">Cladocopium goreaui</name>
    <dbReference type="NCBI Taxonomy" id="2562237"/>
    <lineage>
        <taxon>Eukaryota</taxon>
        <taxon>Sar</taxon>
        <taxon>Alveolata</taxon>
        <taxon>Dinophyceae</taxon>
        <taxon>Suessiales</taxon>
        <taxon>Symbiodiniaceae</taxon>
        <taxon>Cladocopium</taxon>
    </lineage>
</organism>
<keyword evidence="12" id="KW-1185">Reference proteome</keyword>
<reference evidence="9" key="1">
    <citation type="submission" date="2022-10" db="EMBL/GenBank/DDBJ databases">
        <authorList>
            <person name="Chen Y."/>
            <person name="Dougan E. K."/>
            <person name="Chan C."/>
            <person name="Rhodes N."/>
            <person name="Thang M."/>
        </authorList>
    </citation>
    <scope>NUCLEOTIDE SEQUENCE</scope>
</reference>
<dbReference type="InterPro" id="IPR023395">
    <property type="entry name" value="MCP_dom_sf"/>
</dbReference>
<gene>
    <name evidence="9" type="ORF">C1SCF055_LOCUS23017</name>
</gene>
<accession>A0A9P1CS86</accession>
<dbReference type="GO" id="GO:0022857">
    <property type="term" value="F:transmembrane transporter activity"/>
    <property type="evidence" value="ECO:0007669"/>
    <property type="project" value="TreeGrafter"/>
</dbReference>
<dbReference type="PANTHER" id="PTHR45624">
    <property type="entry name" value="MITOCHONDRIAL BASIC AMINO ACIDS TRANSPORTER-RELATED"/>
    <property type="match status" value="1"/>
</dbReference>
<reference evidence="10" key="2">
    <citation type="submission" date="2024-04" db="EMBL/GenBank/DDBJ databases">
        <authorList>
            <person name="Chen Y."/>
            <person name="Shah S."/>
            <person name="Dougan E. K."/>
            <person name="Thang M."/>
            <person name="Chan C."/>
        </authorList>
    </citation>
    <scope>NUCLEOTIDE SEQUENCE [LARGE SCALE GENOMIC DNA]</scope>
</reference>
<dbReference type="Proteomes" id="UP001152797">
    <property type="component" value="Unassembled WGS sequence"/>
</dbReference>
<keyword evidence="8" id="KW-0472">Membrane</keyword>
<keyword evidence="6" id="KW-1133">Transmembrane helix</keyword>
<dbReference type="SUPFAM" id="SSF47473">
    <property type="entry name" value="EF-hand"/>
    <property type="match status" value="1"/>
</dbReference>
<evidence type="ECO:0000256" key="4">
    <source>
        <dbReference type="ARBA" id="ARBA00022692"/>
    </source>
</evidence>
<comment type="subcellular location">
    <subcellularLocation>
        <location evidence="1">Mitochondrion membrane</location>
        <topology evidence="1">Multi-pass membrane protein</topology>
    </subcellularLocation>
</comment>
<comment type="similarity">
    <text evidence="2">Belongs to the mitochondrial carrier (TC 2.A.29) family.</text>
</comment>
<comment type="caution">
    <text evidence="9">The sequence shown here is derived from an EMBL/GenBank/DDBJ whole genome shotgun (WGS) entry which is preliminary data.</text>
</comment>
<evidence type="ECO:0000313" key="12">
    <source>
        <dbReference type="Proteomes" id="UP001152797"/>
    </source>
</evidence>
<evidence type="ECO:0000256" key="1">
    <source>
        <dbReference type="ARBA" id="ARBA00004225"/>
    </source>
</evidence>
<evidence type="ECO:0000256" key="8">
    <source>
        <dbReference type="ARBA" id="ARBA00023136"/>
    </source>
</evidence>
<dbReference type="EMBL" id="CAMXCT010002223">
    <property type="protein sequence ID" value="CAI3996550.1"/>
    <property type="molecule type" value="Genomic_DNA"/>
</dbReference>
<keyword evidence="5" id="KW-0677">Repeat</keyword>
<dbReference type="GO" id="GO:0031966">
    <property type="term" value="C:mitochondrial membrane"/>
    <property type="evidence" value="ECO:0007669"/>
    <property type="project" value="UniProtKB-SubCell"/>
</dbReference>
<protein>
    <submittedName>
        <fullName evidence="11">Mitochondrial carrier protein</fullName>
    </submittedName>
</protein>
<sequence>MAPELSTEQRAALHDLYSRHGRVGADATSELNFQEFCALAQSLKLTLTLEELKKVFAEATARNGRDTVSFEEVSTWIVQNDEALLVLDLLSRQQDVAAVSAGVARALVAILRPLGGIALIPMLVAVKVKALAVAKFCLLGAKKGMFFAKAKAALSLEAYMKNPFKLFRRQVISPLDPFRRQKEMSTVEAMRKEVRESGLKGLSTKSILPYAANAGIAMVMFHTYTTTRLMLHSWADSYPSLAPLAEMPLCCEALAGASAGLMQATLHSPLYNVRLCRDDEIAANRDQKALGQRLVELHARAGIRGCFQNYSFIMAQEVLALMSFFTSYEWLKLKTTSWLRHQLDDSGEKDVWGWTIAACGSGVVLSAVGTPFENLLAWHVAERSKAQPTGVWKHFLKEPSRSRRSILFGGMRSKLLIAPLAGLPLLAYEIMVHQGMAPRFHP</sequence>
<evidence type="ECO:0000256" key="2">
    <source>
        <dbReference type="ARBA" id="ARBA00006375"/>
    </source>
</evidence>
<name>A0A9P1CS86_9DINO</name>
<dbReference type="EMBL" id="CAMXCT030002223">
    <property type="protein sequence ID" value="CAL4783862.1"/>
    <property type="molecule type" value="Genomic_DNA"/>
</dbReference>
<evidence type="ECO:0000256" key="5">
    <source>
        <dbReference type="ARBA" id="ARBA00022737"/>
    </source>
</evidence>
<evidence type="ECO:0000256" key="3">
    <source>
        <dbReference type="ARBA" id="ARBA00022448"/>
    </source>
</evidence>
<dbReference type="InterPro" id="IPR050567">
    <property type="entry name" value="Mitochondrial_Carrier"/>
</dbReference>
<evidence type="ECO:0000256" key="6">
    <source>
        <dbReference type="ARBA" id="ARBA00022989"/>
    </source>
</evidence>
<evidence type="ECO:0000313" key="11">
    <source>
        <dbReference type="EMBL" id="CAL4783862.1"/>
    </source>
</evidence>
<evidence type="ECO:0000313" key="10">
    <source>
        <dbReference type="EMBL" id="CAL1149925.1"/>
    </source>
</evidence>
<dbReference type="Gene3D" id="1.50.40.10">
    <property type="entry name" value="Mitochondrial carrier domain"/>
    <property type="match status" value="1"/>
</dbReference>
<evidence type="ECO:0000313" key="9">
    <source>
        <dbReference type="EMBL" id="CAI3996550.1"/>
    </source>
</evidence>
<dbReference type="SUPFAM" id="SSF103506">
    <property type="entry name" value="Mitochondrial carrier"/>
    <property type="match status" value="1"/>
</dbReference>
<proteinExistence type="inferred from homology"/>
<keyword evidence="4" id="KW-0812">Transmembrane</keyword>
<evidence type="ECO:0000256" key="7">
    <source>
        <dbReference type="ARBA" id="ARBA00023128"/>
    </source>
</evidence>